<dbReference type="EMBL" id="LLXI01001117">
    <property type="protein sequence ID" value="PKY51984.1"/>
    <property type="molecule type" value="Genomic_DNA"/>
</dbReference>
<feature type="non-terminal residue" evidence="2">
    <location>
        <position position="531"/>
    </location>
</feature>
<dbReference type="PROSITE" id="PS50822">
    <property type="entry name" value="PIWI"/>
    <property type="match status" value="1"/>
</dbReference>
<dbReference type="Gene3D" id="3.40.50.2300">
    <property type="match status" value="1"/>
</dbReference>
<dbReference type="VEuPathDB" id="FungiDB:RhiirA1_410847"/>
<dbReference type="PANTHER" id="PTHR22891">
    <property type="entry name" value="EUKARYOTIC TRANSLATION INITIATION FACTOR 2C"/>
    <property type="match status" value="1"/>
</dbReference>
<dbReference type="InterPro" id="IPR036085">
    <property type="entry name" value="PAZ_dom_sf"/>
</dbReference>
<proteinExistence type="predicted"/>
<dbReference type="InterPro" id="IPR036397">
    <property type="entry name" value="RNaseH_sf"/>
</dbReference>
<dbReference type="VEuPathDB" id="FungiDB:FUN_013487"/>
<dbReference type="InterPro" id="IPR003165">
    <property type="entry name" value="Piwi"/>
</dbReference>
<evidence type="ECO:0000259" key="1">
    <source>
        <dbReference type="PROSITE" id="PS50822"/>
    </source>
</evidence>
<dbReference type="CDD" id="cd04657">
    <property type="entry name" value="Piwi_ago-like"/>
    <property type="match status" value="1"/>
</dbReference>
<dbReference type="InterPro" id="IPR032473">
    <property type="entry name" value="Argonaute_Mid_dom"/>
</dbReference>
<name>A0A2I1GZJ8_9GLOM</name>
<feature type="domain" description="Piwi" evidence="1">
    <location>
        <begin position="191"/>
        <end position="510"/>
    </location>
</feature>
<dbReference type="VEuPathDB" id="FungiDB:RhiirFUN_020033"/>
<reference evidence="2 3" key="1">
    <citation type="submission" date="2015-10" db="EMBL/GenBank/DDBJ databases">
        <title>Genome analyses suggest a sexual origin of heterokaryosis in a supposedly ancient asexual fungus.</title>
        <authorList>
            <person name="Ropars J."/>
            <person name="Sedzielewska K."/>
            <person name="Noel J."/>
            <person name="Charron P."/>
            <person name="Farinelli L."/>
            <person name="Marton T."/>
            <person name="Kruger M."/>
            <person name="Pelin A."/>
            <person name="Brachmann A."/>
            <person name="Corradi N."/>
        </authorList>
    </citation>
    <scope>NUCLEOTIDE SEQUENCE [LARGE SCALE GENOMIC DNA]</scope>
    <source>
        <strain evidence="2 3">A4</strain>
    </source>
</reference>
<accession>A0A2I1GZJ8</accession>
<dbReference type="GO" id="GO:0003676">
    <property type="term" value="F:nucleic acid binding"/>
    <property type="evidence" value="ECO:0007669"/>
    <property type="project" value="InterPro"/>
</dbReference>
<gene>
    <name evidence="2" type="ORF">RhiirA4_407925</name>
</gene>
<sequence length="531" mass="61124">MTDDDTSIAWPVEFCKIIEGQRYSNKKLTGKQRGEIILLAKFKPSMNEQETIRGAKEILQLQNDPTGVGMKVDPNLAKVDARVIKSTDVKYAGKTMKPNNGQWNLRDVKFVESGERLEFWHVVIFEQSKWMPKGEAINFIENLARQCESQGMSIARNRPEIQYLQYYNKGPNVVKQAYEDARDILGRPPQLIIFIIPGEKSPINTELYETIKRVMDTEIGCLSQCVSVDSRKNFRSPQYCANLAMKINLKLGGVNSILPEDKLRLPSGEEVLFLGADVTHPKDKNGKSICAVVGSLDNQAGRFITKYQDQERSGKEEILEIDKLIKEILREYCDYQRRRSRVKNNEVITLPPCIIMYRDGVSESQFERVLRWELPKIREACRWFRQGYEPKIIFSVVGKRHHTRIFPVDPKNRMEADKNGNCLVGTIVDKKITHPTLNDFYLQSHFANQGTARPSHYTILHDDIKLTIDEFQGLSNTLCYNFQRSTSSVSIPAPTYYAHLTCARAKMYLTTHRGNIYLPNVHRNLKNYPMY</sequence>
<dbReference type="Gene3D" id="3.30.420.10">
    <property type="entry name" value="Ribonuclease H-like superfamily/Ribonuclease H"/>
    <property type="match status" value="1"/>
</dbReference>
<protein>
    <submittedName>
        <fullName evidence="2">Piwi-domain-containing protein</fullName>
    </submittedName>
</protein>
<dbReference type="Pfam" id="PF16487">
    <property type="entry name" value="ArgoMid"/>
    <property type="match status" value="1"/>
</dbReference>
<dbReference type="Pfam" id="PF02171">
    <property type="entry name" value="Piwi"/>
    <property type="match status" value="1"/>
</dbReference>
<dbReference type="AlphaFoldDB" id="A0A2I1GZJ8"/>
<dbReference type="SUPFAM" id="SSF101690">
    <property type="entry name" value="PAZ domain"/>
    <property type="match status" value="1"/>
</dbReference>
<dbReference type="SMART" id="SM00950">
    <property type="entry name" value="Piwi"/>
    <property type="match status" value="1"/>
</dbReference>
<organism evidence="2 3">
    <name type="scientific">Rhizophagus irregularis</name>
    <dbReference type="NCBI Taxonomy" id="588596"/>
    <lineage>
        <taxon>Eukaryota</taxon>
        <taxon>Fungi</taxon>
        <taxon>Fungi incertae sedis</taxon>
        <taxon>Mucoromycota</taxon>
        <taxon>Glomeromycotina</taxon>
        <taxon>Glomeromycetes</taxon>
        <taxon>Glomerales</taxon>
        <taxon>Glomeraceae</taxon>
        <taxon>Rhizophagus</taxon>
    </lineage>
</organism>
<evidence type="ECO:0000313" key="2">
    <source>
        <dbReference type="EMBL" id="PKY51984.1"/>
    </source>
</evidence>
<keyword evidence="3" id="KW-1185">Reference proteome</keyword>
<dbReference type="InterPro" id="IPR012337">
    <property type="entry name" value="RNaseH-like_sf"/>
</dbReference>
<dbReference type="Proteomes" id="UP000234323">
    <property type="component" value="Unassembled WGS sequence"/>
</dbReference>
<dbReference type="SUPFAM" id="SSF53098">
    <property type="entry name" value="Ribonuclease H-like"/>
    <property type="match status" value="1"/>
</dbReference>
<dbReference type="InterPro" id="IPR045246">
    <property type="entry name" value="Piwi_ago-like"/>
</dbReference>
<evidence type="ECO:0000313" key="3">
    <source>
        <dbReference type="Proteomes" id="UP000234323"/>
    </source>
</evidence>
<comment type="caution">
    <text evidence="2">The sequence shown here is derived from an EMBL/GenBank/DDBJ whole genome shotgun (WGS) entry which is preliminary data.</text>
</comment>